<keyword evidence="2" id="KW-0479">Metal-binding</keyword>
<keyword evidence="5" id="KW-0539">Nucleus</keyword>
<gene>
    <name evidence="7" type="ORF">BBA_10226</name>
</gene>
<dbReference type="AlphaFoldDB" id="J5J1Q7"/>
<evidence type="ECO:0000256" key="1">
    <source>
        <dbReference type="ARBA" id="ARBA00004123"/>
    </source>
</evidence>
<dbReference type="InterPro" id="IPR012337">
    <property type="entry name" value="RNaseH-like_sf"/>
</dbReference>
<evidence type="ECO:0000313" key="7">
    <source>
        <dbReference type="EMBL" id="EJP60823.1"/>
    </source>
</evidence>
<dbReference type="InterPro" id="IPR052035">
    <property type="entry name" value="ZnF_BED_domain_contain"/>
</dbReference>
<dbReference type="PANTHER" id="PTHR46481:SF10">
    <property type="entry name" value="ZINC FINGER BED DOMAIN-CONTAINING PROTEIN 39"/>
    <property type="match status" value="1"/>
</dbReference>
<feature type="region of interest" description="Disordered" evidence="6">
    <location>
        <begin position="1"/>
        <end position="21"/>
    </location>
</feature>
<dbReference type="PANTHER" id="PTHR46481">
    <property type="entry name" value="ZINC FINGER BED DOMAIN-CONTAINING PROTEIN 4"/>
    <property type="match status" value="1"/>
</dbReference>
<dbReference type="SUPFAM" id="SSF53098">
    <property type="entry name" value="Ribonuclease H-like"/>
    <property type="match status" value="1"/>
</dbReference>
<organism evidence="7 8">
    <name type="scientific">Beauveria bassiana (strain ARSEF 2860)</name>
    <name type="common">White muscardine disease fungus</name>
    <name type="synonym">Tritirachium shiotae</name>
    <dbReference type="NCBI Taxonomy" id="655819"/>
    <lineage>
        <taxon>Eukaryota</taxon>
        <taxon>Fungi</taxon>
        <taxon>Dikarya</taxon>
        <taxon>Ascomycota</taxon>
        <taxon>Pezizomycotina</taxon>
        <taxon>Sordariomycetes</taxon>
        <taxon>Hypocreomycetidae</taxon>
        <taxon>Hypocreales</taxon>
        <taxon>Cordycipitaceae</taxon>
        <taxon>Beauveria</taxon>
    </lineage>
</organism>
<dbReference type="STRING" id="655819.J5J1Q7"/>
<dbReference type="InParanoid" id="J5J1Q7"/>
<name>J5J1Q7_BEAB2</name>
<keyword evidence="3" id="KW-0863">Zinc-finger</keyword>
<dbReference type="HOGENOM" id="CLU_731564_0_0_1"/>
<protein>
    <submittedName>
        <fullName evidence="7">Restless-like transposase</fullName>
    </submittedName>
</protein>
<sequence>MAAISAPSFDVTGENVSTGESHHLEFPCSATLGKRSRTPTALSIWAESRQPKCHEPERNRHGQKTWYCKRCSYSQAAHNTVRSHLRDKHCIWIAEQQTAKKLGQDIAIDRLFKQQAVRQEGHDIQQDWRLRAAIHEEAYNQALVSLITVHSLPFSLVEWPEWYAVLHTVNRMAPATVTQSRGQVLRLLEASFSSHREALACNIAASVTQIHFITDTRSSPSQHALLAIVAHFINDDRIFTEVIHSYGMRDKIGYFTLDNAFNNDTMLRALVNTFSFNPAHRRLRCHGHIINLAMQTFLFGKNKDASDETMRHVTMLSRREHDGVGRRAETAQSWRQHGPLEILHNLVVWIRSSMQRYQAFVQAAGRMIPQDNSTGWNS</sequence>
<evidence type="ECO:0000256" key="4">
    <source>
        <dbReference type="ARBA" id="ARBA00022833"/>
    </source>
</evidence>
<evidence type="ECO:0000256" key="3">
    <source>
        <dbReference type="ARBA" id="ARBA00022771"/>
    </source>
</evidence>
<accession>J5J1Q7</accession>
<dbReference type="RefSeq" id="XP_008603545.1">
    <property type="nucleotide sequence ID" value="XM_008605323.1"/>
</dbReference>
<dbReference type="GeneID" id="19893238"/>
<dbReference type="Proteomes" id="UP000002762">
    <property type="component" value="Unassembled WGS sequence"/>
</dbReference>
<evidence type="ECO:0000256" key="6">
    <source>
        <dbReference type="SAM" id="MobiDB-lite"/>
    </source>
</evidence>
<evidence type="ECO:0000256" key="5">
    <source>
        <dbReference type="ARBA" id="ARBA00023242"/>
    </source>
</evidence>
<dbReference type="GO" id="GO:0008270">
    <property type="term" value="F:zinc ion binding"/>
    <property type="evidence" value="ECO:0007669"/>
    <property type="project" value="UniProtKB-KW"/>
</dbReference>
<dbReference type="EMBL" id="JH725252">
    <property type="protein sequence ID" value="EJP60823.1"/>
    <property type="molecule type" value="Genomic_DNA"/>
</dbReference>
<proteinExistence type="predicted"/>
<evidence type="ECO:0000256" key="2">
    <source>
        <dbReference type="ARBA" id="ARBA00022723"/>
    </source>
</evidence>
<evidence type="ECO:0000313" key="8">
    <source>
        <dbReference type="Proteomes" id="UP000002762"/>
    </source>
</evidence>
<reference evidence="7 8" key="1">
    <citation type="journal article" date="2012" name="Sci. Rep.">
        <title>Genomic perspectives on the evolution of fungal entomopathogenicity in Beauveria bassiana.</title>
        <authorList>
            <person name="Xiao G."/>
            <person name="Ying S.H."/>
            <person name="Zheng P."/>
            <person name="Wang Z.L."/>
            <person name="Zhang S."/>
            <person name="Xie X.Q."/>
            <person name="Shang Y."/>
            <person name="St Leger R.J."/>
            <person name="Zhao G.P."/>
            <person name="Wang C."/>
            <person name="Feng M.G."/>
        </authorList>
    </citation>
    <scope>NUCLEOTIDE SEQUENCE [LARGE SCALE GENOMIC DNA]</scope>
    <source>
        <strain evidence="7 8">ARSEF 2860</strain>
    </source>
</reference>
<keyword evidence="4" id="KW-0862">Zinc</keyword>
<comment type="subcellular location">
    <subcellularLocation>
        <location evidence="1">Nucleus</location>
    </subcellularLocation>
</comment>
<keyword evidence="8" id="KW-1185">Reference proteome</keyword>
<dbReference type="GO" id="GO:0005634">
    <property type="term" value="C:nucleus"/>
    <property type="evidence" value="ECO:0007669"/>
    <property type="project" value="UniProtKB-SubCell"/>
</dbReference>